<dbReference type="SMART" id="SM00184">
    <property type="entry name" value="RING"/>
    <property type="match status" value="1"/>
</dbReference>
<dbReference type="AlphaFoldDB" id="A0AAD7ACX7"/>
<comment type="caution">
    <text evidence="8">The sequence shown here is derived from an EMBL/GenBank/DDBJ whole genome shotgun (WGS) entry which is preliminary data.</text>
</comment>
<dbReference type="Pfam" id="PF00642">
    <property type="entry name" value="zf-CCCH"/>
    <property type="match status" value="1"/>
</dbReference>
<dbReference type="PANTHER" id="PTHR11224:SF10">
    <property type="entry name" value="IP09428P-RELATED"/>
    <property type="match status" value="1"/>
</dbReference>
<feature type="zinc finger region" description="C3H1-type" evidence="5">
    <location>
        <begin position="170"/>
        <end position="205"/>
    </location>
</feature>
<dbReference type="Proteomes" id="UP001218218">
    <property type="component" value="Unassembled WGS sequence"/>
</dbReference>
<dbReference type="PANTHER" id="PTHR11224">
    <property type="entry name" value="MAKORIN-RELATED"/>
    <property type="match status" value="1"/>
</dbReference>
<reference evidence="8" key="1">
    <citation type="submission" date="2023-03" db="EMBL/GenBank/DDBJ databases">
        <title>Massive genome expansion in bonnet fungi (Mycena s.s.) driven by repeated elements and novel gene families across ecological guilds.</title>
        <authorList>
            <consortium name="Lawrence Berkeley National Laboratory"/>
            <person name="Harder C.B."/>
            <person name="Miyauchi S."/>
            <person name="Viragh M."/>
            <person name="Kuo A."/>
            <person name="Thoen E."/>
            <person name="Andreopoulos B."/>
            <person name="Lu D."/>
            <person name="Skrede I."/>
            <person name="Drula E."/>
            <person name="Henrissat B."/>
            <person name="Morin E."/>
            <person name="Kohler A."/>
            <person name="Barry K."/>
            <person name="LaButti K."/>
            <person name="Morin E."/>
            <person name="Salamov A."/>
            <person name="Lipzen A."/>
            <person name="Mereny Z."/>
            <person name="Hegedus B."/>
            <person name="Baldrian P."/>
            <person name="Stursova M."/>
            <person name="Weitz H."/>
            <person name="Taylor A."/>
            <person name="Grigoriev I.V."/>
            <person name="Nagy L.G."/>
            <person name="Martin F."/>
            <person name="Kauserud H."/>
        </authorList>
    </citation>
    <scope>NUCLEOTIDE SEQUENCE</scope>
    <source>
        <strain evidence="8">CBHHK002</strain>
    </source>
</reference>
<dbReference type="SUPFAM" id="SSF90229">
    <property type="entry name" value="CCCH zinc finger"/>
    <property type="match status" value="2"/>
</dbReference>
<dbReference type="Pfam" id="PF00097">
    <property type="entry name" value="zf-C3HC4"/>
    <property type="match status" value="1"/>
</dbReference>
<dbReference type="InterPro" id="IPR045072">
    <property type="entry name" value="MKRN-like"/>
</dbReference>
<keyword evidence="3 5" id="KW-0863">Zinc-finger</keyword>
<feature type="domain" description="C3H1-type" evidence="7">
    <location>
        <begin position="16"/>
        <end position="44"/>
    </location>
</feature>
<sequence>MASASAADSSSRPSTSKPRGLCKYYTTERGCFNGNKCKFLHGPAATHTPYDRAKTCRFYAAGFCKRGAQCWFSHDKGKEKEVIDDEDDLCSICFDKPDTYGLLTGCSHIFCITCIKQWRDPVNKSVDVVDSGNIKRCPMCRQPAKFIIPSSKFYAQGEAKDAAMTRYMDSMKRVPCKHFQKSLSSARAVPFCPFGKDCFYQHRNPDGSDYITTQGIDACMRVRSQQPSSLILALNFIQAILIAARGRTVRLTRFPPLRSHSAAGECISYWFGSPGAR</sequence>
<dbReference type="Gene3D" id="4.10.1000.10">
    <property type="entry name" value="Zinc finger, CCCH-type"/>
    <property type="match status" value="1"/>
</dbReference>
<evidence type="ECO:0000259" key="7">
    <source>
        <dbReference type="PROSITE" id="PS50103"/>
    </source>
</evidence>
<dbReference type="GO" id="GO:0061630">
    <property type="term" value="F:ubiquitin protein ligase activity"/>
    <property type="evidence" value="ECO:0007669"/>
    <property type="project" value="InterPro"/>
</dbReference>
<evidence type="ECO:0008006" key="10">
    <source>
        <dbReference type="Google" id="ProtNLM"/>
    </source>
</evidence>
<organism evidence="8 9">
    <name type="scientific">Mycena albidolilacea</name>
    <dbReference type="NCBI Taxonomy" id="1033008"/>
    <lineage>
        <taxon>Eukaryota</taxon>
        <taxon>Fungi</taxon>
        <taxon>Dikarya</taxon>
        <taxon>Basidiomycota</taxon>
        <taxon>Agaricomycotina</taxon>
        <taxon>Agaricomycetes</taxon>
        <taxon>Agaricomycetidae</taxon>
        <taxon>Agaricales</taxon>
        <taxon>Marasmiineae</taxon>
        <taxon>Mycenaceae</taxon>
        <taxon>Mycena</taxon>
    </lineage>
</organism>
<gene>
    <name evidence="8" type="ORF">DFH08DRAFT_690359</name>
</gene>
<dbReference type="SUPFAM" id="SSF57850">
    <property type="entry name" value="RING/U-box"/>
    <property type="match status" value="1"/>
</dbReference>
<dbReference type="InterPro" id="IPR036855">
    <property type="entry name" value="Znf_CCCH_sf"/>
</dbReference>
<dbReference type="InterPro" id="IPR018957">
    <property type="entry name" value="Znf_C3HC4_RING-type"/>
</dbReference>
<evidence type="ECO:0000313" key="9">
    <source>
        <dbReference type="Proteomes" id="UP001218218"/>
    </source>
</evidence>
<keyword evidence="2 5" id="KW-0479">Metal-binding</keyword>
<evidence type="ECO:0000256" key="3">
    <source>
        <dbReference type="ARBA" id="ARBA00022771"/>
    </source>
</evidence>
<dbReference type="SMART" id="SM00356">
    <property type="entry name" value="ZnF_C3H1"/>
    <property type="match status" value="3"/>
</dbReference>
<accession>A0AAD7ACX7</accession>
<evidence type="ECO:0000256" key="5">
    <source>
        <dbReference type="PROSITE-ProRule" id="PRU00723"/>
    </source>
</evidence>
<dbReference type="InterPro" id="IPR000571">
    <property type="entry name" value="Znf_CCCH"/>
</dbReference>
<dbReference type="GO" id="GO:0008270">
    <property type="term" value="F:zinc ion binding"/>
    <property type="evidence" value="ECO:0007669"/>
    <property type="project" value="UniProtKB-KW"/>
</dbReference>
<feature type="domain" description="RING-type" evidence="6">
    <location>
        <begin position="90"/>
        <end position="141"/>
    </location>
</feature>
<dbReference type="PROSITE" id="PS00518">
    <property type="entry name" value="ZF_RING_1"/>
    <property type="match status" value="1"/>
</dbReference>
<proteinExistence type="predicted"/>
<keyword evidence="1" id="KW-0808">Transferase</keyword>
<evidence type="ECO:0000256" key="1">
    <source>
        <dbReference type="ARBA" id="ARBA00022679"/>
    </source>
</evidence>
<dbReference type="Gene3D" id="3.30.40.10">
    <property type="entry name" value="Zinc/RING finger domain, C3HC4 (zinc finger)"/>
    <property type="match status" value="1"/>
</dbReference>
<dbReference type="InterPro" id="IPR017907">
    <property type="entry name" value="Znf_RING_CS"/>
</dbReference>
<evidence type="ECO:0000313" key="8">
    <source>
        <dbReference type="EMBL" id="KAJ7355430.1"/>
    </source>
</evidence>
<keyword evidence="9" id="KW-1185">Reference proteome</keyword>
<feature type="domain" description="C3H1-type" evidence="7">
    <location>
        <begin position="50"/>
        <end position="77"/>
    </location>
</feature>
<feature type="zinc finger region" description="C3H1-type" evidence="5">
    <location>
        <begin position="16"/>
        <end position="44"/>
    </location>
</feature>
<keyword evidence="4 5" id="KW-0862">Zinc</keyword>
<dbReference type="PROSITE" id="PS50103">
    <property type="entry name" value="ZF_C3H1"/>
    <property type="match status" value="3"/>
</dbReference>
<dbReference type="Pfam" id="PF14608">
    <property type="entry name" value="zf-CCCH_2"/>
    <property type="match status" value="2"/>
</dbReference>
<dbReference type="PROSITE" id="PS50089">
    <property type="entry name" value="ZF_RING_2"/>
    <property type="match status" value="1"/>
</dbReference>
<feature type="zinc finger region" description="C3H1-type" evidence="5">
    <location>
        <begin position="50"/>
        <end position="77"/>
    </location>
</feature>
<dbReference type="EMBL" id="JARIHO010000009">
    <property type="protein sequence ID" value="KAJ7355430.1"/>
    <property type="molecule type" value="Genomic_DNA"/>
</dbReference>
<feature type="domain" description="C3H1-type" evidence="7">
    <location>
        <begin position="170"/>
        <end position="205"/>
    </location>
</feature>
<evidence type="ECO:0000256" key="4">
    <source>
        <dbReference type="ARBA" id="ARBA00022833"/>
    </source>
</evidence>
<evidence type="ECO:0000256" key="2">
    <source>
        <dbReference type="ARBA" id="ARBA00022723"/>
    </source>
</evidence>
<dbReference type="InterPro" id="IPR001841">
    <property type="entry name" value="Znf_RING"/>
</dbReference>
<evidence type="ECO:0000259" key="6">
    <source>
        <dbReference type="PROSITE" id="PS50089"/>
    </source>
</evidence>
<protein>
    <recommendedName>
        <fullName evidence="10">RING-type E3 ubiquitin transferase</fullName>
    </recommendedName>
</protein>
<dbReference type="GO" id="GO:0000209">
    <property type="term" value="P:protein polyubiquitination"/>
    <property type="evidence" value="ECO:0007669"/>
    <property type="project" value="InterPro"/>
</dbReference>
<dbReference type="InterPro" id="IPR013083">
    <property type="entry name" value="Znf_RING/FYVE/PHD"/>
</dbReference>
<name>A0AAD7ACX7_9AGAR</name>